<keyword evidence="1" id="KW-0812">Transmembrane</keyword>
<protein>
    <submittedName>
        <fullName evidence="2">Uncharacterized protein</fullName>
    </submittedName>
</protein>
<dbReference type="EMBL" id="MJAT01000008">
    <property type="protein sequence ID" value="OEH86075.1"/>
    <property type="molecule type" value="Genomic_DNA"/>
</dbReference>
<dbReference type="AlphaFoldDB" id="A0A1E5L7F6"/>
<keyword evidence="1" id="KW-0472">Membrane</keyword>
<evidence type="ECO:0000313" key="2">
    <source>
        <dbReference type="EMBL" id="OEH86075.1"/>
    </source>
</evidence>
<proteinExistence type="predicted"/>
<reference evidence="2 3" key="1">
    <citation type="submission" date="2016-09" db="EMBL/GenBank/DDBJ databases">
        <title>Desulfuribacillus arsenicus sp. nov., an obligately anaerobic, dissimilatory arsenic- and antimonate-reducing bacterium isolated from anoxic sediments.</title>
        <authorList>
            <person name="Abin C.A."/>
            <person name="Hollibaugh J.T."/>
        </authorList>
    </citation>
    <scope>NUCLEOTIDE SEQUENCE [LARGE SCALE GENOMIC DNA]</scope>
    <source>
        <strain evidence="2 3">MLFW-2</strain>
    </source>
</reference>
<dbReference type="Proteomes" id="UP000095255">
    <property type="component" value="Unassembled WGS sequence"/>
</dbReference>
<name>A0A1E5L7F6_9FIRM</name>
<comment type="caution">
    <text evidence="2">The sequence shown here is derived from an EMBL/GenBank/DDBJ whole genome shotgun (WGS) entry which is preliminary data.</text>
</comment>
<organism evidence="2 3">
    <name type="scientific">Desulfuribacillus stibiiarsenatis</name>
    <dbReference type="NCBI Taxonomy" id="1390249"/>
    <lineage>
        <taxon>Bacteria</taxon>
        <taxon>Bacillati</taxon>
        <taxon>Bacillota</taxon>
        <taxon>Desulfuribacillia</taxon>
        <taxon>Desulfuribacillales</taxon>
        <taxon>Desulfuribacillaceae</taxon>
        <taxon>Desulfuribacillus</taxon>
    </lineage>
</organism>
<feature type="transmembrane region" description="Helical" evidence="1">
    <location>
        <begin position="39"/>
        <end position="57"/>
    </location>
</feature>
<sequence>MNKIKISNVLVVLFSLLAIISGMLINFNSFLNGSKANMLDVYVTISYVLIWILILLFGTASYNKTIIRYCVYFWFLNVFMAFTIVYSFISDTYLIWEFPLAVILYGQWRGFAYYMNNFYTSVLVLLISFIMWITSYLVSRINKGN</sequence>
<evidence type="ECO:0000313" key="3">
    <source>
        <dbReference type="Proteomes" id="UP000095255"/>
    </source>
</evidence>
<feature type="transmembrane region" description="Helical" evidence="1">
    <location>
        <begin position="69"/>
        <end position="89"/>
    </location>
</feature>
<gene>
    <name evidence="2" type="ORF">BHU72_14695</name>
</gene>
<feature type="transmembrane region" description="Helical" evidence="1">
    <location>
        <begin position="118"/>
        <end position="138"/>
    </location>
</feature>
<keyword evidence="1" id="KW-1133">Transmembrane helix</keyword>
<accession>A0A1E5L7F6</accession>
<feature type="transmembrane region" description="Helical" evidence="1">
    <location>
        <begin position="7"/>
        <end position="27"/>
    </location>
</feature>
<keyword evidence="3" id="KW-1185">Reference proteome</keyword>
<evidence type="ECO:0000256" key="1">
    <source>
        <dbReference type="SAM" id="Phobius"/>
    </source>
</evidence>